<evidence type="ECO:0000313" key="12">
    <source>
        <dbReference type="Proteomes" id="UP000297714"/>
    </source>
</evidence>
<keyword evidence="8" id="KW-0812">Transmembrane</keyword>
<sequence>MKTAKRLCILILVMNMMLLSGCWNYHELEDMSLVTGVAIDKGINGDTYHLTFEFVDLTGDQIKSKLVESDGNTIYDCIRNVTGKGEKKLNFTECKVIIISQDLAAQGISPILDWYIRDHEPRMNLNLIISKEKTANEILQEKPITDELISLEIWKALNRNVTTLGKVPCVELYQAINMLSDNGISLILPTIRIEKLPTSTALVLDGTALFEGEKLFGYIDSEKTKYLLFIKNQIDGGLLLVDTDSGKLTLEIVENVTKLTPKIENNEPSVDIKIKMRAMLSEDQSSTDHNTSDGIKKVQLDAEKTLTNNISDLITSVQSQTGSDIFGFGSLFYQNYPEYWKKEKLKWKEQFPKLKCTVSASVKIENTELLKEKIKVGG</sequence>
<comment type="caution">
    <text evidence="11">The sequence shown here is derived from an EMBL/GenBank/DDBJ whole genome shotgun (WGS) entry which is preliminary data.</text>
</comment>
<keyword evidence="6" id="KW-0564">Palmitate</keyword>
<dbReference type="AlphaFoldDB" id="A0A4Z0XX39"/>
<dbReference type="InterPro" id="IPR057336">
    <property type="entry name" value="GerAC_N"/>
</dbReference>
<dbReference type="InterPro" id="IPR008844">
    <property type="entry name" value="Spore_GerAC-like"/>
</dbReference>
<evidence type="ECO:0000256" key="2">
    <source>
        <dbReference type="ARBA" id="ARBA00007886"/>
    </source>
</evidence>
<feature type="transmembrane region" description="Helical" evidence="8">
    <location>
        <begin position="7"/>
        <end position="26"/>
    </location>
</feature>
<evidence type="ECO:0000256" key="6">
    <source>
        <dbReference type="ARBA" id="ARBA00023139"/>
    </source>
</evidence>
<evidence type="ECO:0000256" key="8">
    <source>
        <dbReference type="SAM" id="Phobius"/>
    </source>
</evidence>
<protein>
    <submittedName>
        <fullName evidence="11">Spore germination protein B3</fullName>
    </submittedName>
</protein>
<dbReference type="NCBIfam" id="TIGR02887">
    <property type="entry name" value="spore_ger_x_C"/>
    <property type="match status" value="1"/>
</dbReference>
<evidence type="ECO:0000259" key="10">
    <source>
        <dbReference type="Pfam" id="PF25198"/>
    </source>
</evidence>
<evidence type="ECO:0000256" key="1">
    <source>
        <dbReference type="ARBA" id="ARBA00004635"/>
    </source>
</evidence>
<dbReference type="RefSeq" id="WP_135660281.1">
    <property type="nucleotide sequence ID" value="NZ_SRMQ01000009.1"/>
</dbReference>
<feature type="domain" description="Spore germination protein N-terminal" evidence="10">
    <location>
        <begin position="24"/>
        <end position="193"/>
    </location>
</feature>
<dbReference type="Gene3D" id="3.30.300.210">
    <property type="entry name" value="Nutrient germinant receptor protein C, domain 3"/>
    <property type="match status" value="1"/>
</dbReference>
<dbReference type="Proteomes" id="UP000297714">
    <property type="component" value="Unassembled WGS sequence"/>
</dbReference>
<evidence type="ECO:0000259" key="9">
    <source>
        <dbReference type="Pfam" id="PF05504"/>
    </source>
</evidence>
<proteinExistence type="inferred from homology"/>
<dbReference type="PROSITE" id="PS51257">
    <property type="entry name" value="PROKAR_LIPOPROTEIN"/>
    <property type="match status" value="1"/>
</dbReference>
<keyword evidence="5 8" id="KW-0472">Membrane</keyword>
<keyword evidence="12" id="KW-1185">Reference proteome</keyword>
<reference evidence="11 12" key="1">
    <citation type="submission" date="2019-04" db="EMBL/GenBank/DDBJ databases">
        <authorList>
            <person name="Poehlein A."/>
            <person name="Bengelsdorf F.R."/>
            <person name="Duerre P."/>
            <person name="Daniel R."/>
        </authorList>
    </citation>
    <scope>NUCLEOTIDE SEQUENCE [LARGE SCALE GENOMIC DNA]</scope>
    <source>
        <strain evidence="11 12">BS-1</strain>
    </source>
</reference>
<keyword evidence="7" id="KW-0449">Lipoprotein</keyword>
<dbReference type="InterPro" id="IPR046953">
    <property type="entry name" value="Spore_GerAC-like_C"/>
</dbReference>
<dbReference type="InterPro" id="IPR038501">
    <property type="entry name" value="Spore_GerAC_C_sf"/>
</dbReference>
<name>A0A4Z0XX39_9FIRM</name>
<feature type="domain" description="Spore germination GerAC-like C-terminal" evidence="9">
    <location>
        <begin position="205"/>
        <end position="367"/>
    </location>
</feature>
<dbReference type="EMBL" id="SRMQ01000009">
    <property type="protein sequence ID" value="TGJ75984.1"/>
    <property type="molecule type" value="Genomic_DNA"/>
</dbReference>
<dbReference type="GO" id="GO:0009847">
    <property type="term" value="P:spore germination"/>
    <property type="evidence" value="ECO:0007669"/>
    <property type="project" value="InterPro"/>
</dbReference>
<evidence type="ECO:0000313" key="11">
    <source>
        <dbReference type="EMBL" id="TGJ75984.1"/>
    </source>
</evidence>
<organism evidence="11 12">
    <name type="scientific">Caproiciproducens galactitolivorans</name>
    <dbReference type="NCBI Taxonomy" id="642589"/>
    <lineage>
        <taxon>Bacteria</taxon>
        <taxon>Bacillati</taxon>
        <taxon>Bacillota</taxon>
        <taxon>Clostridia</taxon>
        <taxon>Eubacteriales</taxon>
        <taxon>Acutalibacteraceae</taxon>
        <taxon>Caproiciproducens</taxon>
    </lineage>
</organism>
<dbReference type="Pfam" id="PF25198">
    <property type="entry name" value="Spore_GerAC_N"/>
    <property type="match status" value="1"/>
</dbReference>
<comment type="subcellular location">
    <subcellularLocation>
        <location evidence="1">Membrane</location>
        <topology evidence="1">Lipid-anchor</topology>
    </subcellularLocation>
</comment>
<keyword evidence="8" id="KW-1133">Transmembrane helix</keyword>
<dbReference type="PANTHER" id="PTHR35789:SF1">
    <property type="entry name" value="SPORE GERMINATION PROTEIN B3"/>
    <property type="match status" value="1"/>
</dbReference>
<evidence type="ECO:0000256" key="4">
    <source>
        <dbReference type="ARBA" id="ARBA00022729"/>
    </source>
</evidence>
<dbReference type="Pfam" id="PF05504">
    <property type="entry name" value="Spore_GerAC"/>
    <property type="match status" value="1"/>
</dbReference>
<gene>
    <name evidence="11" type="primary">gerBC_2</name>
    <name evidence="11" type="ORF">CAGA_19600</name>
</gene>
<keyword evidence="3" id="KW-0309">Germination</keyword>
<accession>A0A4Z0XX39</accession>
<dbReference type="GO" id="GO:0016020">
    <property type="term" value="C:membrane"/>
    <property type="evidence" value="ECO:0007669"/>
    <property type="project" value="UniProtKB-SubCell"/>
</dbReference>
<evidence type="ECO:0000256" key="5">
    <source>
        <dbReference type="ARBA" id="ARBA00023136"/>
    </source>
</evidence>
<keyword evidence="4" id="KW-0732">Signal</keyword>
<comment type="similarity">
    <text evidence="2">Belongs to the GerABKC lipoprotein family.</text>
</comment>
<dbReference type="PANTHER" id="PTHR35789">
    <property type="entry name" value="SPORE GERMINATION PROTEIN B3"/>
    <property type="match status" value="1"/>
</dbReference>
<evidence type="ECO:0000256" key="7">
    <source>
        <dbReference type="ARBA" id="ARBA00023288"/>
    </source>
</evidence>
<dbReference type="OrthoDB" id="9816067at2"/>
<evidence type="ECO:0000256" key="3">
    <source>
        <dbReference type="ARBA" id="ARBA00022544"/>
    </source>
</evidence>